<evidence type="ECO:0000313" key="3">
    <source>
        <dbReference type="Proteomes" id="UP000034841"/>
    </source>
</evidence>
<evidence type="ECO:0000256" key="1">
    <source>
        <dbReference type="SAM" id="MobiDB-lite"/>
    </source>
</evidence>
<comment type="caution">
    <text evidence="2">The sequence shown here is derived from an EMBL/GenBank/DDBJ whole genome shotgun (WGS) entry which is preliminary data.</text>
</comment>
<name>A0A0F8CRC0_CERFI</name>
<dbReference type="Pfam" id="PF05032">
    <property type="entry name" value="Spo12"/>
    <property type="match status" value="1"/>
</dbReference>
<dbReference type="InterPro" id="IPR007727">
    <property type="entry name" value="Spo12"/>
</dbReference>
<evidence type="ECO:0000313" key="2">
    <source>
        <dbReference type="EMBL" id="KKF93302.1"/>
    </source>
</evidence>
<dbReference type="OrthoDB" id="5578329at2759"/>
<keyword evidence="3" id="KW-1185">Reference proteome</keyword>
<protein>
    <submittedName>
        <fullName evidence="2">Spo12 family protein</fullName>
    </submittedName>
</protein>
<reference evidence="2 3" key="1">
    <citation type="submission" date="2015-04" db="EMBL/GenBank/DDBJ databases">
        <title>Genome sequence of Ceratocystis platani, a major pathogen of plane trees.</title>
        <authorList>
            <person name="Belbahri L."/>
        </authorList>
    </citation>
    <scope>NUCLEOTIDE SEQUENCE [LARGE SCALE GENOMIC DNA]</scope>
    <source>
        <strain evidence="2 3">CFO</strain>
    </source>
</reference>
<dbReference type="AlphaFoldDB" id="A0A0F8CRC0"/>
<dbReference type="Proteomes" id="UP000034841">
    <property type="component" value="Unassembled WGS sequence"/>
</dbReference>
<accession>A0A0F8CRC0</accession>
<proteinExistence type="predicted"/>
<organism evidence="2 3">
    <name type="scientific">Ceratocystis fimbriata f. sp. platani</name>
    <dbReference type="NCBI Taxonomy" id="88771"/>
    <lineage>
        <taxon>Eukaryota</taxon>
        <taxon>Fungi</taxon>
        <taxon>Dikarya</taxon>
        <taxon>Ascomycota</taxon>
        <taxon>Pezizomycotina</taxon>
        <taxon>Sordariomycetes</taxon>
        <taxon>Hypocreomycetidae</taxon>
        <taxon>Microascales</taxon>
        <taxon>Ceratocystidaceae</taxon>
        <taxon>Ceratocystis</taxon>
    </lineage>
</organism>
<dbReference type="EMBL" id="LBBL01000256">
    <property type="protein sequence ID" value="KKF93302.1"/>
    <property type="molecule type" value="Genomic_DNA"/>
</dbReference>
<sequence>MSAILSDQPLVDATVASAGATAKPGIKSMDYHRQMLQNKMKSEESQKFVSPSDNVMSPCTKKLNALRTKQASRMKPRSLFATATSARKLAEGDDMFAPKKSTSS</sequence>
<gene>
    <name evidence="2" type="ORF">CFO_g4342</name>
</gene>
<feature type="region of interest" description="Disordered" evidence="1">
    <location>
        <begin position="66"/>
        <end position="85"/>
    </location>
</feature>